<dbReference type="Gene3D" id="3.90.70.10">
    <property type="entry name" value="Cysteine proteinases"/>
    <property type="match status" value="1"/>
</dbReference>
<dbReference type="PIRSF" id="PIRSF005700">
    <property type="entry name" value="PepC"/>
    <property type="match status" value="1"/>
</dbReference>
<dbReference type="InterPro" id="IPR038765">
    <property type="entry name" value="Papain-like_cys_pep_sf"/>
</dbReference>
<comment type="caution">
    <text evidence="7">The sequence shown here is derived from an EMBL/GenBank/DDBJ whole genome shotgun (WGS) entry which is preliminary data.</text>
</comment>
<dbReference type="GO" id="GO:0005737">
    <property type="term" value="C:cytoplasm"/>
    <property type="evidence" value="ECO:0007669"/>
    <property type="project" value="UniProtKB-SubCell"/>
</dbReference>
<keyword evidence="3 5" id="KW-0378">Hydrolase</keyword>
<sequence length="438" mass="51059">MMYDLDKKDLQKFAADFSKMQGTNVIARTVQQHGVVSPSQDNAVLANLGRTFSEELSTGKVTNQKKSGRCWLFATLNTLRHDFEQKYNVEDFQFSQNYNSFYDRLEKANKFYEKIIELRNKPDDEREYLTFLKWGDYDGGQWANAAALIQKYGLVPQYVMPETFSSNQTSEFNEVLNLKLKKDAAQIRKLAKNGTQELELRVFKLKKMSEVYKMLVYAFGQPPVSFDFEYRDKDKAYHLDQNLTPNAFFEKYVARDFEDYVCLTDAPDHEVGKRYGLEAQDYIYDAKHIEFLNVTTQELKDAAVAQLKDGEAVWFGCDVLQDMQREKGILAPEYFKKSELFGIDLELDKATRLATRQGEVSHAMTFTGVDIVDEKTTKWKVENSWSSKVGDEGYFIMSDKWFDEYMYEVIINKKYLTDQQKELLNLEIQDLKPWDSLA</sequence>
<proteinExistence type="inferred from homology"/>
<dbReference type="GO" id="GO:0009636">
    <property type="term" value="P:response to toxic substance"/>
    <property type="evidence" value="ECO:0007669"/>
    <property type="project" value="TreeGrafter"/>
</dbReference>
<evidence type="ECO:0000256" key="2">
    <source>
        <dbReference type="ARBA" id="ARBA00022670"/>
    </source>
</evidence>
<dbReference type="EMBL" id="JAIULA010000028">
    <property type="protein sequence ID" value="MCP0887863.1"/>
    <property type="molecule type" value="Genomic_DNA"/>
</dbReference>
<evidence type="ECO:0000256" key="1">
    <source>
        <dbReference type="ARBA" id="ARBA00004496"/>
    </source>
</evidence>
<dbReference type="PANTHER" id="PTHR10363:SF2">
    <property type="entry name" value="BLEOMYCIN HYDROLASE"/>
    <property type="match status" value="1"/>
</dbReference>
<evidence type="ECO:0000313" key="8">
    <source>
        <dbReference type="Proteomes" id="UP001139006"/>
    </source>
</evidence>
<organism evidence="7 8">
    <name type="scientific">Ligilactobacillus ubinensis</name>
    <dbReference type="NCBI Taxonomy" id="2876789"/>
    <lineage>
        <taxon>Bacteria</taxon>
        <taxon>Bacillati</taxon>
        <taxon>Bacillota</taxon>
        <taxon>Bacilli</taxon>
        <taxon>Lactobacillales</taxon>
        <taxon>Lactobacillaceae</taxon>
        <taxon>Ligilactobacillus</taxon>
    </lineage>
</organism>
<reference evidence="7 8" key="1">
    <citation type="journal article" date="2023" name="Int. J. Syst. Evol. Microbiol.">
        <title>Ligilactobacillus ubinensis sp. nov., a novel species isolated from the wild ferment of a durian fruit (Durio zibethinus).</title>
        <authorList>
            <person name="Heng Y.C."/>
            <person name="Menon N."/>
            <person name="Chen B."/>
            <person name="Loo B.Z.L."/>
            <person name="Wong G.W.J."/>
            <person name="Lim A.C.H."/>
            <person name="Silvaraju S."/>
            <person name="Kittelmann S."/>
        </authorList>
    </citation>
    <scope>NUCLEOTIDE SEQUENCE [LARGE SCALE GENOMIC DNA]</scope>
    <source>
        <strain evidence="7 8">WILCCON 0076</strain>
    </source>
</reference>
<dbReference type="CDD" id="cd00585">
    <property type="entry name" value="Peptidase_C1B"/>
    <property type="match status" value="1"/>
</dbReference>
<accession>A0A9X2JMB3</accession>
<dbReference type="InterPro" id="IPR004134">
    <property type="entry name" value="Peptidase_C1B"/>
</dbReference>
<keyword evidence="8" id="KW-1185">Reference proteome</keyword>
<dbReference type="GO" id="GO:0006508">
    <property type="term" value="P:proteolysis"/>
    <property type="evidence" value="ECO:0007669"/>
    <property type="project" value="UniProtKB-KW"/>
</dbReference>
<evidence type="ECO:0000313" key="7">
    <source>
        <dbReference type="EMBL" id="MCP0887863.1"/>
    </source>
</evidence>
<dbReference type="Pfam" id="PF03051">
    <property type="entry name" value="Peptidase_C1_2"/>
    <property type="match status" value="1"/>
</dbReference>
<dbReference type="PANTHER" id="PTHR10363">
    <property type="entry name" value="BLEOMYCIN HYDROLASE"/>
    <property type="match status" value="1"/>
</dbReference>
<dbReference type="RefSeq" id="WP_253362024.1">
    <property type="nucleotide sequence ID" value="NZ_JAIULA010000028.1"/>
</dbReference>
<evidence type="ECO:0000256" key="3">
    <source>
        <dbReference type="ARBA" id="ARBA00022801"/>
    </source>
</evidence>
<dbReference type="SUPFAM" id="SSF54001">
    <property type="entry name" value="Cysteine proteinases"/>
    <property type="match status" value="1"/>
</dbReference>
<dbReference type="GO" id="GO:0043418">
    <property type="term" value="P:homocysteine catabolic process"/>
    <property type="evidence" value="ECO:0007669"/>
    <property type="project" value="TreeGrafter"/>
</dbReference>
<dbReference type="GO" id="GO:0070005">
    <property type="term" value="F:cysteine-type aminopeptidase activity"/>
    <property type="evidence" value="ECO:0007669"/>
    <property type="project" value="InterPro"/>
</dbReference>
<comment type="subcellular location">
    <subcellularLocation>
        <location evidence="1">Cytoplasm</location>
    </subcellularLocation>
</comment>
<comment type="similarity">
    <text evidence="5">Belongs to the peptidase C1 family.</text>
</comment>
<feature type="active site" evidence="6">
    <location>
        <position position="70"/>
    </location>
</feature>
<gene>
    <name evidence="7" type="ORF">LB941_11035</name>
</gene>
<evidence type="ECO:0000256" key="5">
    <source>
        <dbReference type="PIRNR" id="PIRNR005700"/>
    </source>
</evidence>
<keyword evidence="5" id="KW-0031">Aminopeptidase</keyword>
<dbReference type="InterPro" id="IPR000169">
    <property type="entry name" value="Pept_cys_AS"/>
</dbReference>
<dbReference type="AlphaFoldDB" id="A0A9X2JMB3"/>
<protein>
    <recommendedName>
        <fullName evidence="5">Aminopeptidase</fullName>
    </recommendedName>
</protein>
<keyword evidence="4 5" id="KW-0788">Thiol protease</keyword>
<evidence type="ECO:0000256" key="4">
    <source>
        <dbReference type="ARBA" id="ARBA00022807"/>
    </source>
</evidence>
<keyword evidence="2 5" id="KW-0645">Protease</keyword>
<feature type="active site" evidence="6">
    <location>
        <position position="362"/>
    </location>
</feature>
<evidence type="ECO:0000256" key="6">
    <source>
        <dbReference type="PIRSR" id="PIRSR005700-1"/>
    </source>
</evidence>
<feature type="active site" evidence="6">
    <location>
        <position position="383"/>
    </location>
</feature>
<dbReference type="Proteomes" id="UP001139006">
    <property type="component" value="Unassembled WGS sequence"/>
</dbReference>
<dbReference type="PROSITE" id="PS00139">
    <property type="entry name" value="THIOL_PROTEASE_CYS"/>
    <property type="match status" value="1"/>
</dbReference>
<name>A0A9X2JMB3_9LACO</name>